<evidence type="ECO:0000256" key="1">
    <source>
        <dbReference type="ARBA" id="ARBA00023015"/>
    </source>
</evidence>
<evidence type="ECO:0000256" key="2">
    <source>
        <dbReference type="ARBA" id="ARBA00023125"/>
    </source>
</evidence>
<dbReference type="SMART" id="SM00347">
    <property type="entry name" value="HTH_MARR"/>
    <property type="match status" value="1"/>
</dbReference>
<feature type="region of interest" description="Disordered" evidence="4">
    <location>
        <begin position="1"/>
        <end position="20"/>
    </location>
</feature>
<sequence>MRYIDGVSASPSAADGADARVTTGETGLELDLGWAIRMVSSAFGRVATSSVEDLPGGPRGYLVLVALASGEPPSQLALAQRVNLDRTVTTYLLDDLEARQLITRRPDPRDRRARQVLITEEGRAHLERAQHRLAIAERHLLADLDEADSRQLRLLLTRVARTAQREALAPETDC</sequence>
<name>A0A543CHC9_9ACTN</name>
<evidence type="ECO:0000256" key="3">
    <source>
        <dbReference type="ARBA" id="ARBA00023163"/>
    </source>
</evidence>
<dbReference type="OrthoDB" id="8635520at2"/>
<dbReference type="GO" id="GO:0003700">
    <property type="term" value="F:DNA-binding transcription factor activity"/>
    <property type="evidence" value="ECO:0007669"/>
    <property type="project" value="InterPro"/>
</dbReference>
<keyword evidence="2 6" id="KW-0238">DNA-binding</keyword>
<dbReference type="Pfam" id="PF01047">
    <property type="entry name" value="MarR"/>
    <property type="match status" value="1"/>
</dbReference>
<dbReference type="InterPro" id="IPR039422">
    <property type="entry name" value="MarR/SlyA-like"/>
</dbReference>
<dbReference type="InterPro" id="IPR000835">
    <property type="entry name" value="HTH_MarR-typ"/>
</dbReference>
<keyword evidence="7" id="KW-1185">Reference proteome</keyword>
<dbReference type="PRINTS" id="PR00598">
    <property type="entry name" value="HTHMARR"/>
</dbReference>
<dbReference type="PANTHER" id="PTHR33164:SF64">
    <property type="entry name" value="TRANSCRIPTIONAL REGULATOR SLYA"/>
    <property type="match status" value="1"/>
</dbReference>
<dbReference type="InterPro" id="IPR036390">
    <property type="entry name" value="WH_DNA-bd_sf"/>
</dbReference>
<feature type="compositionally biased region" description="Low complexity" evidence="4">
    <location>
        <begin position="1"/>
        <end position="16"/>
    </location>
</feature>
<dbReference type="GO" id="GO:0003677">
    <property type="term" value="F:DNA binding"/>
    <property type="evidence" value="ECO:0007669"/>
    <property type="project" value="UniProtKB-KW"/>
</dbReference>
<accession>A0A543CHC9</accession>
<dbReference type="PROSITE" id="PS50995">
    <property type="entry name" value="HTH_MARR_2"/>
    <property type="match status" value="1"/>
</dbReference>
<evidence type="ECO:0000313" key="6">
    <source>
        <dbReference type="EMBL" id="TQL96504.1"/>
    </source>
</evidence>
<dbReference type="AlphaFoldDB" id="A0A543CHC9"/>
<dbReference type="Gene3D" id="1.10.10.10">
    <property type="entry name" value="Winged helix-like DNA-binding domain superfamily/Winged helix DNA-binding domain"/>
    <property type="match status" value="1"/>
</dbReference>
<keyword evidence="3" id="KW-0804">Transcription</keyword>
<dbReference type="PANTHER" id="PTHR33164">
    <property type="entry name" value="TRANSCRIPTIONAL REGULATOR, MARR FAMILY"/>
    <property type="match status" value="1"/>
</dbReference>
<gene>
    <name evidence="6" type="ORF">FB559_2036</name>
</gene>
<feature type="domain" description="HTH marR-type" evidence="5">
    <location>
        <begin position="29"/>
        <end position="161"/>
    </location>
</feature>
<dbReference type="GO" id="GO:0006950">
    <property type="term" value="P:response to stress"/>
    <property type="evidence" value="ECO:0007669"/>
    <property type="project" value="TreeGrafter"/>
</dbReference>
<dbReference type="Proteomes" id="UP000316096">
    <property type="component" value="Unassembled WGS sequence"/>
</dbReference>
<keyword evidence="1" id="KW-0805">Transcription regulation</keyword>
<proteinExistence type="predicted"/>
<dbReference type="EMBL" id="VFOZ01000001">
    <property type="protein sequence ID" value="TQL96504.1"/>
    <property type="molecule type" value="Genomic_DNA"/>
</dbReference>
<dbReference type="InterPro" id="IPR036388">
    <property type="entry name" value="WH-like_DNA-bd_sf"/>
</dbReference>
<dbReference type="SUPFAM" id="SSF46785">
    <property type="entry name" value="Winged helix' DNA-binding domain"/>
    <property type="match status" value="1"/>
</dbReference>
<evidence type="ECO:0000256" key="4">
    <source>
        <dbReference type="SAM" id="MobiDB-lite"/>
    </source>
</evidence>
<evidence type="ECO:0000313" key="7">
    <source>
        <dbReference type="Proteomes" id="UP000316096"/>
    </source>
</evidence>
<organism evidence="6 7">
    <name type="scientific">Actinoallomurus bryophytorum</name>
    <dbReference type="NCBI Taxonomy" id="1490222"/>
    <lineage>
        <taxon>Bacteria</taxon>
        <taxon>Bacillati</taxon>
        <taxon>Actinomycetota</taxon>
        <taxon>Actinomycetes</taxon>
        <taxon>Streptosporangiales</taxon>
        <taxon>Thermomonosporaceae</taxon>
        <taxon>Actinoallomurus</taxon>
    </lineage>
</organism>
<evidence type="ECO:0000259" key="5">
    <source>
        <dbReference type="PROSITE" id="PS50995"/>
    </source>
</evidence>
<protein>
    <submittedName>
        <fullName evidence="6">DNA-binding MarR family transcriptional regulator</fullName>
    </submittedName>
</protein>
<comment type="caution">
    <text evidence="6">The sequence shown here is derived from an EMBL/GenBank/DDBJ whole genome shotgun (WGS) entry which is preliminary data.</text>
</comment>
<reference evidence="6 7" key="1">
    <citation type="submission" date="2019-06" db="EMBL/GenBank/DDBJ databases">
        <title>Sequencing the genomes of 1000 actinobacteria strains.</title>
        <authorList>
            <person name="Klenk H.-P."/>
        </authorList>
    </citation>
    <scope>NUCLEOTIDE SEQUENCE [LARGE SCALE GENOMIC DNA]</scope>
    <source>
        <strain evidence="6 7">DSM 102200</strain>
    </source>
</reference>